<dbReference type="PATRIC" id="fig|1454003.3.peg.1583"/>
<dbReference type="PANTHER" id="PTHR43228:SF1">
    <property type="entry name" value="TWO-COMPONENT RESPONSE REGULATOR ARR22"/>
    <property type="match status" value="1"/>
</dbReference>
<dbReference type="InterPro" id="IPR001789">
    <property type="entry name" value="Sig_transdc_resp-reg_receiver"/>
</dbReference>
<dbReference type="InterPro" id="IPR011006">
    <property type="entry name" value="CheY-like_superfamily"/>
</dbReference>
<evidence type="ECO:0000259" key="2">
    <source>
        <dbReference type="PROSITE" id="PS50110"/>
    </source>
</evidence>
<feature type="modified residue" description="4-aspartylphosphate" evidence="1">
    <location>
        <position position="71"/>
    </location>
</feature>
<sequence length="161" mass="17089">MRDACDRVLVASTPAAPADPKVLIVDDHELTRTLLRSILRGNSYQIVGEARNGVGALELAERLRPDIICMDLSMPEMDGLEALQAIKTMYPQIVVVMVTGTASVDNVREAIQSGASGFIIKPFKVGKVLDTLRLAWPAAGRTVASAGNASGDESRAGTDPT</sequence>
<dbReference type="PANTHER" id="PTHR43228">
    <property type="entry name" value="TWO-COMPONENT RESPONSE REGULATOR"/>
    <property type="match status" value="1"/>
</dbReference>
<comment type="caution">
    <text evidence="3">The sequence shown here is derived from an EMBL/GenBank/DDBJ whole genome shotgun (WGS) entry which is preliminary data.</text>
</comment>
<dbReference type="PROSITE" id="PS50110">
    <property type="entry name" value="RESPONSE_REGULATORY"/>
    <property type="match status" value="1"/>
</dbReference>
<evidence type="ECO:0000313" key="3">
    <source>
        <dbReference type="EMBL" id="EXI80922.1"/>
    </source>
</evidence>
<dbReference type="Pfam" id="PF00072">
    <property type="entry name" value="Response_reg"/>
    <property type="match status" value="1"/>
</dbReference>
<dbReference type="SUPFAM" id="SSF52172">
    <property type="entry name" value="CheY-like"/>
    <property type="match status" value="1"/>
</dbReference>
<dbReference type="SMART" id="SM00448">
    <property type="entry name" value="REC"/>
    <property type="match status" value="1"/>
</dbReference>
<dbReference type="STRING" id="1454003.AW10_01535"/>
<protein>
    <submittedName>
        <fullName evidence="3">Chemotaxis protein CheY</fullName>
    </submittedName>
</protein>
<feature type="domain" description="Response regulatory" evidence="2">
    <location>
        <begin position="21"/>
        <end position="136"/>
    </location>
</feature>
<dbReference type="Proteomes" id="UP000021816">
    <property type="component" value="Unassembled WGS sequence"/>
</dbReference>
<gene>
    <name evidence="3" type="primary">cheY_2</name>
    <name evidence="3" type="ORF">AW10_01535</name>
</gene>
<dbReference type="GO" id="GO:0000160">
    <property type="term" value="P:phosphorelay signal transduction system"/>
    <property type="evidence" value="ECO:0007669"/>
    <property type="project" value="InterPro"/>
</dbReference>
<evidence type="ECO:0000256" key="1">
    <source>
        <dbReference type="PROSITE-ProRule" id="PRU00169"/>
    </source>
</evidence>
<proteinExistence type="predicted"/>
<name>A0A011PV67_9PROT</name>
<evidence type="ECO:0000313" key="4">
    <source>
        <dbReference type="Proteomes" id="UP000021816"/>
    </source>
</evidence>
<keyword evidence="1" id="KW-0597">Phosphoprotein</keyword>
<dbReference type="AlphaFoldDB" id="A0A011PV67"/>
<accession>A0A011PV67</accession>
<dbReference type="Gene3D" id="3.40.50.2300">
    <property type="match status" value="1"/>
</dbReference>
<dbReference type="EMBL" id="JEMX01000028">
    <property type="protein sequence ID" value="EXI80922.1"/>
    <property type="molecule type" value="Genomic_DNA"/>
</dbReference>
<organism evidence="3 4">
    <name type="scientific">Candidatus Accumulibacter appositus</name>
    <dbReference type="NCBI Taxonomy" id="1454003"/>
    <lineage>
        <taxon>Bacteria</taxon>
        <taxon>Pseudomonadati</taxon>
        <taxon>Pseudomonadota</taxon>
        <taxon>Betaproteobacteria</taxon>
        <taxon>Candidatus Accumulibacter</taxon>
    </lineage>
</organism>
<reference evidence="3 4" key="1">
    <citation type="submission" date="2014-02" db="EMBL/GenBank/DDBJ databases">
        <title>Expanding our view of genomic diversity in Candidatus Accumulibacter clades.</title>
        <authorList>
            <person name="Skennerton C.T."/>
            <person name="Barr J.J."/>
            <person name="Slater F.R."/>
            <person name="Bond P.L."/>
            <person name="Tyson G.W."/>
        </authorList>
    </citation>
    <scope>NUCLEOTIDE SEQUENCE [LARGE SCALE GENOMIC DNA]</scope>
    <source>
        <strain evidence="4">BA-92</strain>
    </source>
</reference>
<dbReference type="InterPro" id="IPR052048">
    <property type="entry name" value="ST_Response_Regulator"/>
</dbReference>